<name>A0ABU2NVJ2_9ACTN</name>
<dbReference type="EMBL" id="JAVREQ010000018">
    <property type="protein sequence ID" value="MDT0381000.1"/>
    <property type="molecule type" value="Genomic_DNA"/>
</dbReference>
<organism evidence="2 3">
    <name type="scientific">Streptomyces hazeniae</name>
    <dbReference type="NCBI Taxonomy" id="3075538"/>
    <lineage>
        <taxon>Bacteria</taxon>
        <taxon>Bacillati</taxon>
        <taxon>Actinomycetota</taxon>
        <taxon>Actinomycetes</taxon>
        <taxon>Kitasatosporales</taxon>
        <taxon>Streptomycetaceae</taxon>
        <taxon>Streptomyces</taxon>
    </lineage>
</organism>
<reference evidence="3" key="1">
    <citation type="submission" date="2023-07" db="EMBL/GenBank/DDBJ databases">
        <title>30 novel species of actinomycetes from the DSMZ collection.</title>
        <authorList>
            <person name="Nouioui I."/>
        </authorList>
    </citation>
    <scope>NUCLEOTIDE SEQUENCE [LARGE SCALE GENOMIC DNA]</scope>
    <source>
        <strain evidence="3">DSM 42041</strain>
    </source>
</reference>
<comment type="caution">
    <text evidence="2">The sequence shown here is derived from an EMBL/GenBank/DDBJ whole genome shotgun (WGS) entry which is preliminary data.</text>
</comment>
<keyword evidence="3" id="KW-1185">Reference proteome</keyword>
<evidence type="ECO:0000259" key="1">
    <source>
        <dbReference type="Pfam" id="PF07811"/>
    </source>
</evidence>
<accession>A0ABU2NVJ2</accession>
<feature type="domain" description="TadE-like" evidence="1">
    <location>
        <begin position="2"/>
        <end position="39"/>
    </location>
</feature>
<dbReference type="Proteomes" id="UP001183414">
    <property type="component" value="Unassembled WGS sequence"/>
</dbReference>
<gene>
    <name evidence="2" type="ORF">RM572_19785</name>
</gene>
<evidence type="ECO:0000313" key="3">
    <source>
        <dbReference type="Proteomes" id="UP001183414"/>
    </source>
</evidence>
<evidence type="ECO:0000313" key="2">
    <source>
        <dbReference type="EMBL" id="MDT0381000.1"/>
    </source>
</evidence>
<dbReference type="Pfam" id="PF07811">
    <property type="entry name" value="TadE"/>
    <property type="match status" value="1"/>
</dbReference>
<proteinExistence type="predicted"/>
<dbReference type="InterPro" id="IPR012495">
    <property type="entry name" value="TadE-like_dom"/>
</dbReference>
<sequence>MEFAGMLPLLLLVALAALQLGIAGYAVQQAGTGARAGARTASQAEIADRCAGTGKAAMSGWTARRSTFDCAHGGDAVTVTTTVTIPSVIPGVDDFGSAARSVTMPSDEGSTE</sequence>
<protein>
    <submittedName>
        <fullName evidence="2">TadE/TadG family type IV pilus assembly protein</fullName>
    </submittedName>
</protein>